<name>A0A059Y9G8_MYCBV</name>
<dbReference type="InterPro" id="IPR004401">
    <property type="entry name" value="YbaB/EbfC"/>
</dbReference>
<dbReference type="PATRIC" id="fig|1316930.3.peg.752"/>
<protein>
    <recommendedName>
        <fullName evidence="4">Nucleoid-associated protein</fullName>
    </recommendedName>
</protein>
<dbReference type="RefSeq" id="WP_013456226.1">
    <property type="nucleotide sequence ID" value="NZ_CP005933.1"/>
</dbReference>
<dbReference type="HOGENOM" id="CLU_140930_1_2_14"/>
<reference evidence="2 3" key="1">
    <citation type="submission" date="2013-04" db="EMBL/GenBank/DDBJ databases">
        <authorList>
            <person name="Lin L."/>
            <person name="Zeng Z."/>
            <person name="Xie J."/>
            <person name="Luo L."/>
            <person name="Yang Z."/>
            <person name="Liang W."/>
            <person name="Lin H."/>
            <person name="Dong C."/>
            <person name="Sun Y."/>
        </authorList>
    </citation>
    <scope>NUCLEOTIDE SEQUENCE [LARGE SCALE GENOMIC DNA]</scope>
    <source>
        <strain evidence="2 3">CQ-W70</strain>
    </source>
</reference>
<dbReference type="SUPFAM" id="SSF82607">
    <property type="entry name" value="YbaB-like"/>
    <property type="match status" value="1"/>
</dbReference>
<dbReference type="Proteomes" id="UP000027182">
    <property type="component" value="Chromosome"/>
</dbReference>
<organism evidence="2 3">
    <name type="scientific">Mycoplasmopsis bovis CQ-W70</name>
    <dbReference type="NCBI Taxonomy" id="1316930"/>
    <lineage>
        <taxon>Bacteria</taxon>
        <taxon>Bacillati</taxon>
        <taxon>Mycoplasmatota</taxon>
        <taxon>Mycoplasmoidales</taxon>
        <taxon>Metamycoplasmataceae</taxon>
        <taxon>Mycoplasmopsis</taxon>
    </lineage>
</organism>
<accession>A0A059Y9G8</accession>
<feature type="coiled-coil region" evidence="1">
    <location>
        <begin position="2"/>
        <end position="29"/>
    </location>
</feature>
<dbReference type="PIRSF" id="PIRSF004555">
    <property type="entry name" value="UCP004555"/>
    <property type="match status" value="1"/>
</dbReference>
<keyword evidence="1" id="KW-0175">Coiled coil</keyword>
<dbReference type="AlphaFoldDB" id="A0A059Y9G8"/>
<dbReference type="GeneID" id="31508124"/>
<dbReference type="InterPro" id="IPR036894">
    <property type="entry name" value="YbaB-like_sf"/>
</dbReference>
<gene>
    <name evidence="2" type="ORF">K668_03685</name>
</gene>
<evidence type="ECO:0008006" key="4">
    <source>
        <dbReference type="Google" id="ProtNLM"/>
    </source>
</evidence>
<evidence type="ECO:0000313" key="3">
    <source>
        <dbReference type="Proteomes" id="UP000027182"/>
    </source>
</evidence>
<proteinExistence type="predicted"/>
<evidence type="ECO:0000313" key="2">
    <source>
        <dbReference type="EMBL" id="AIA34307.1"/>
    </source>
</evidence>
<dbReference type="Pfam" id="PF02575">
    <property type="entry name" value="YbaB_DNA_bd"/>
    <property type="match status" value="1"/>
</dbReference>
<dbReference type="KEGG" id="mbq:K668_03685"/>
<dbReference type="EMBL" id="CP005933">
    <property type="protein sequence ID" value="AIA34307.1"/>
    <property type="molecule type" value="Genomic_DNA"/>
</dbReference>
<dbReference type="Gene3D" id="3.30.1310.10">
    <property type="entry name" value="Nucleoid-associated protein YbaB-like domain"/>
    <property type="match status" value="1"/>
</dbReference>
<evidence type="ECO:0000256" key="1">
    <source>
        <dbReference type="SAM" id="Coils"/>
    </source>
</evidence>
<dbReference type="GO" id="GO:0003677">
    <property type="term" value="F:DNA binding"/>
    <property type="evidence" value="ECO:0007669"/>
    <property type="project" value="InterPro"/>
</dbReference>
<sequence length="96" mass="11111">MDQNMLRKMQKLQKELELKNEEFMEQEFKASKHGVTIVAKGSKKIVSIMIEDSNLLDPEDPEIIEDVILLLLNELFEEIDEKQQALMPNMPSGFGF</sequence>